<proteinExistence type="predicted"/>
<evidence type="ECO:0000313" key="1">
    <source>
        <dbReference type="EMBL" id="KAI5614744.1"/>
    </source>
</evidence>
<dbReference type="EMBL" id="MU557877">
    <property type="protein sequence ID" value="KAI5614744.1"/>
    <property type="molecule type" value="Genomic_DNA"/>
</dbReference>
<evidence type="ECO:0000313" key="2">
    <source>
        <dbReference type="Proteomes" id="UP001205998"/>
    </source>
</evidence>
<gene>
    <name evidence="1" type="ORF">C0J50_11118</name>
</gene>
<dbReference type="Proteomes" id="UP001205998">
    <property type="component" value="Unassembled WGS sequence"/>
</dbReference>
<feature type="non-terminal residue" evidence="1">
    <location>
        <position position="1"/>
    </location>
</feature>
<name>A0AAD5FGH7_SILAS</name>
<sequence>MAKGITYEESIKTSWKPPRYILNMKVERHERVRKKYHILVEGERIPPPVKSFREMKFPQ</sequence>
<reference evidence="1" key="1">
    <citation type="submission" date="2018-07" db="EMBL/GenBank/DDBJ databases">
        <title>Comparative genomics of catfishes provides insights into carnivory and benthic adaptation.</title>
        <authorList>
            <person name="Zhang Y."/>
            <person name="Wang D."/>
            <person name="Peng Z."/>
            <person name="Zheng S."/>
            <person name="Shao F."/>
            <person name="Tao W."/>
        </authorList>
    </citation>
    <scope>NUCLEOTIDE SEQUENCE</scope>
    <source>
        <strain evidence="1">Chongqing</strain>
    </source>
</reference>
<keyword evidence="1" id="KW-0067">ATP-binding</keyword>
<comment type="caution">
    <text evidence="1">The sequence shown here is derived from an EMBL/GenBank/DDBJ whole genome shotgun (WGS) entry which is preliminary data.</text>
</comment>
<protein>
    <submittedName>
        <fullName evidence="1">ATP-dependent RNA helicase DDX41</fullName>
    </submittedName>
</protein>
<dbReference type="AlphaFoldDB" id="A0AAD5FGH7"/>
<keyword evidence="2" id="KW-1185">Reference proteome</keyword>
<accession>A0AAD5FGH7</accession>
<dbReference type="GO" id="GO:0004386">
    <property type="term" value="F:helicase activity"/>
    <property type="evidence" value="ECO:0007669"/>
    <property type="project" value="UniProtKB-KW"/>
</dbReference>
<keyword evidence="1" id="KW-0347">Helicase</keyword>
<organism evidence="1 2">
    <name type="scientific">Silurus asotus</name>
    <name type="common">Amur catfish</name>
    <name type="synonym">Parasilurus asotus</name>
    <dbReference type="NCBI Taxonomy" id="30991"/>
    <lineage>
        <taxon>Eukaryota</taxon>
        <taxon>Metazoa</taxon>
        <taxon>Chordata</taxon>
        <taxon>Craniata</taxon>
        <taxon>Vertebrata</taxon>
        <taxon>Euteleostomi</taxon>
        <taxon>Actinopterygii</taxon>
        <taxon>Neopterygii</taxon>
        <taxon>Teleostei</taxon>
        <taxon>Ostariophysi</taxon>
        <taxon>Siluriformes</taxon>
        <taxon>Siluridae</taxon>
        <taxon>Silurus</taxon>
    </lineage>
</organism>
<keyword evidence="1" id="KW-0547">Nucleotide-binding</keyword>
<keyword evidence="1" id="KW-0378">Hydrolase</keyword>